<dbReference type="Gene3D" id="2.40.40.10">
    <property type="entry name" value="RlpA-like domain"/>
    <property type="match status" value="1"/>
</dbReference>
<evidence type="ECO:0000313" key="2">
    <source>
        <dbReference type="EMBL" id="CAE7421371.1"/>
    </source>
</evidence>
<evidence type="ECO:0000256" key="1">
    <source>
        <dbReference type="SAM" id="SignalP"/>
    </source>
</evidence>
<feature type="signal peptide" evidence="1">
    <location>
        <begin position="1"/>
        <end position="18"/>
    </location>
</feature>
<evidence type="ECO:0000313" key="3">
    <source>
        <dbReference type="Proteomes" id="UP000604046"/>
    </source>
</evidence>
<proteinExistence type="predicted"/>
<dbReference type="OrthoDB" id="413715at2759"/>
<dbReference type="AlphaFoldDB" id="A0A812R636"/>
<organism evidence="2 3">
    <name type="scientific">Symbiodinium natans</name>
    <dbReference type="NCBI Taxonomy" id="878477"/>
    <lineage>
        <taxon>Eukaryota</taxon>
        <taxon>Sar</taxon>
        <taxon>Alveolata</taxon>
        <taxon>Dinophyceae</taxon>
        <taxon>Suessiales</taxon>
        <taxon>Symbiodiniaceae</taxon>
        <taxon>Symbiodinium</taxon>
    </lineage>
</organism>
<dbReference type="SUPFAM" id="SSF50685">
    <property type="entry name" value="Barwin-like endoglucanases"/>
    <property type="match status" value="1"/>
</dbReference>
<reference evidence="2" key="1">
    <citation type="submission" date="2021-02" db="EMBL/GenBank/DDBJ databases">
        <authorList>
            <person name="Dougan E. K."/>
            <person name="Rhodes N."/>
            <person name="Thang M."/>
            <person name="Chan C."/>
        </authorList>
    </citation>
    <scope>NUCLEOTIDE SEQUENCE</scope>
</reference>
<sequence length="237" mass="26070">MAKMIAVLLASVLPSALSRLGEAPRNATGPSPEDLLPGGAARRAEYWENATLRWNVDPSLSELQTMRRRAGYDHLATTTRYGDTCCASCGSIDTARLVEGTGFYAVASAESMQDYGIGDGHYCTSDASGHRGTQGMGCLSCAKGKFLPAHPFSYPLWAQPNAGIFRRELKIVVADTCPHSGNEAWCPGHEGHANKFGVKHHFDFANPPAKYDNYYFVWSKIECPRRLKRRYAEMSRC</sequence>
<accession>A0A812R636</accession>
<dbReference type="InterPro" id="IPR036908">
    <property type="entry name" value="RlpA-like_sf"/>
</dbReference>
<comment type="caution">
    <text evidence="2">The sequence shown here is derived from an EMBL/GenBank/DDBJ whole genome shotgun (WGS) entry which is preliminary data.</text>
</comment>
<keyword evidence="1" id="KW-0732">Signal</keyword>
<feature type="chain" id="PRO_5032532211" evidence="1">
    <location>
        <begin position="19"/>
        <end position="237"/>
    </location>
</feature>
<dbReference type="Proteomes" id="UP000604046">
    <property type="component" value="Unassembled WGS sequence"/>
</dbReference>
<dbReference type="EMBL" id="CAJNDS010002302">
    <property type="protein sequence ID" value="CAE7421371.1"/>
    <property type="molecule type" value="Genomic_DNA"/>
</dbReference>
<keyword evidence="3" id="KW-1185">Reference proteome</keyword>
<name>A0A812R636_9DINO</name>
<gene>
    <name evidence="2" type="primary">ACY3</name>
    <name evidence="2" type="ORF">SNAT2548_LOCUS22919</name>
</gene>
<protein>
    <submittedName>
        <fullName evidence="2">ACY3 protein</fullName>
    </submittedName>
</protein>